<dbReference type="Gene3D" id="3.40.50.720">
    <property type="entry name" value="NAD(P)-binding Rossmann-like Domain"/>
    <property type="match status" value="1"/>
</dbReference>
<dbReference type="NCBIfam" id="NF005489">
    <property type="entry name" value="PRK07102.1"/>
    <property type="match status" value="1"/>
</dbReference>
<dbReference type="Pfam" id="PF00106">
    <property type="entry name" value="adh_short"/>
    <property type="match status" value="1"/>
</dbReference>
<evidence type="ECO:0000313" key="3">
    <source>
        <dbReference type="EMBL" id="PWE30986.1"/>
    </source>
</evidence>
<keyword evidence="2" id="KW-0560">Oxidoreductase</keyword>
<proteinExistence type="inferred from homology"/>
<evidence type="ECO:0000313" key="4">
    <source>
        <dbReference type="Proteomes" id="UP000244940"/>
    </source>
</evidence>
<evidence type="ECO:0000256" key="2">
    <source>
        <dbReference type="ARBA" id="ARBA00023002"/>
    </source>
</evidence>
<dbReference type="Proteomes" id="UP000244940">
    <property type="component" value="Unassembled WGS sequence"/>
</dbReference>
<name>A0A2U2CGH2_9RHOB</name>
<comment type="similarity">
    <text evidence="1">Belongs to the short-chain dehydrogenases/reductases (SDR) family.</text>
</comment>
<sequence length="244" mass="26619">MTPTLLILGATSDVARACAHRYAREGYDLMLAGRDPEALEPEAQDLRLRHGRIVTCHAFDALDTAGFAGFLDGLPHLPDSVICAVGAMGDQTESQIDPAAAARVMRANYEGPALILGLLAQKMQARDHGVLIGISSVAGDRGRASNYVYGSAKAGFTAFLSGLRNRLAKTGVQVITVKPGFVATRMTEGMDLNPRLTALPEEVAEAIWQAQRHKRDVIYVRRIWRAVMTIIRLLPEVIFKRTRL</sequence>
<gene>
    <name evidence="3" type="ORF">C4N9_04340</name>
</gene>
<reference evidence="3 4" key="1">
    <citation type="submission" date="2018-05" db="EMBL/GenBank/DDBJ databases">
        <title>Pararhodobacter marina sp. nov., isolated from deep-sea water of the Indian Ocean.</title>
        <authorList>
            <person name="Lai Q.Sr."/>
            <person name="Liu X."/>
            <person name="Shao Z."/>
        </authorList>
    </citation>
    <scope>NUCLEOTIDE SEQUENCE [LARGE SCALE GENOMIC DNA]</scope>
    <source>
        <strain evidence="3 4">CIC4N-9</strain>
    </source>
</reference>
<dbReference type="CDD" id="cd05233">
    <property type="entry name" value="SDR_c"/>
    <property type="match status" value="1"/>
</dbReference>
<comment type="caution">
    <text evidence="3">The sequence shown here is derived from an EMBL/GenBank/DDBJ whole genome shotgun (WGS) entry which is preliminary data.</text>
</comment>
<dbReference type="InterPro" id="IPR002347">
    <property type="entry name" value="SDR_fam"/>
</dbReference>
<protein>
    <submittedName>
        <fullName evidence="3">Short-chain dehydrogenase</fullName>
    </submittedName>
</protein>
<dbReference type="GeneID" id="94364110"/>
<dbReference type="PANTHER" id="PTHR44196">
    <property type="entry name" value="DEHYDROGENASE/REDUCTASE SDR FAMILY MEMBER 7B"/>
    <property type="match status" value="1"/>
</dbReference>
<keyword evidence="4" id="KW-1185">Reference proteome</keyword>
<dbReference type="AlphaFoldDB" id="A0A2U2CGH2"/>
<dbReference type="RefSeq" id="WP_109532064.1">
    <property type="nucleotide sequence ID" value="NZ_QEYD01000002.1"/>
</dbReference>
<evidence type="ECO:0000256" key="1">
    <source>
        <dbReference type="ARBA" id="ARBA00006484"/>
    </source>
</evidence>
<dbReference type="InterPro" id="IPR036291">
    <property type="entry name" value="NAD(P)-bd_dom_sf"/>
</dbReference>
<dbReference type="GO" id="GO:0016491">
    <property type="term" value="F:oxidoreductase activity"/>
    <property type="evidence" value="ECO:0007669"/>
    <property type="project" value="UniProtKB-KW"/>
</dbReference>
<dbReference type="PRINTS" id="PR00081">
    <property type="entry name" value="GDHRDH"/>
</dbReference>
<dbReference type="OrthoDB" id="335726at2"/>
<accession>A0A2U2CGH2</accession>
<organism evidence="3 4">
    <name type="scientific">Pararhodobacter marinus</name>
    <dbReference type="NCBI Taxonomy" id="2184063"/>
    <lineage>
        <taxon>Bacteria</taxon>
        <taxon>Pseudomonadati</taxon>
        <taxon>Pseudomonadota</taxon>
        <taxon>Alphaproteobacteria</taxon>
        <taxon>Rhodobacterales</taxon>
        <taxon>Paracoccaceae</taxon>
        <taxon>Pararhodobacter</taxon>
    </lineage>
</organism>
<dbReference type="GO" id="GO:0016020">
    <property type="term" value="C:membrane"/>
    <property type="evidence" value="ECO:0007669"/>
    <property type="project" value="TreeGrafter"/>
</dbReference>
<dbReference type="PANTHER" id="PTHR44196:SF1">
    <property type="entry name" value="DEHYDROGENASE_REDUCTASE SDR FAMILY MEMBER 7B"/>
    <property type="match status" value="1"/>
</dbReference>
<dbReference type="SUPFAM" id="SSF51735">
    <property type="entry name" value="NAD(P)-binding Rossmann-fold domains"/>
    <property type="match status" value="1"/>
</dbReference>
<dbReference type="EMBL" id="QEYD01000002">
    <property type="protein sequence ID" value="PWE30986.1"/>
    <property type="molecule type" value="Genomic_DNA"/>
</dbReference>